<dbReference type="Pfam" id="PF13618">
    <property type="entry name" value="Gluconate_2-dh3"/>
    <property type="match status" value="1"/>
</dbReference>
<proteinExistence type="predicted"/>
<dbReference type="EMBL" id="LO017727">
    <property type="protein sequence ID" value="CRH04582.1"/>
    <property type="molecule type" value="Genomic_DNA"/>
</dbReference>
<accession>A0A1S7LCP8</accession>
<organism evidence="1">
    <name type="scientific">Magnetococcus massalia (strain MO-1)</name>
    <dbReference type="NCBI Taxonomy" id="451514"/>
    <lineage>
        <taxon>Bacteria</taxon>
        <taxon>Pseudomonadati</taxon>
        <taxon>Pseudomonadota</taxon>
        <taxon>Magnetococcia</taxon>
        <taxon>Magnetococcales</taxon>
        <taxon>Magnetococcaceae</taxon>
        <taxon>Magnetococcus</taxon>
    </lineage>
</organism>
<dbReference type="InterPro" id="IPR006311">
    <property type="entry name" value="TAT_signal"/>
</dbReference>
<protein>
    <recommendedName>
        <fullName evidence="2">Gluconate 2-dehydrogenase subunit 3 family protein</fullName>
    </recommendedName>
</protein>
<dbReference type="AlphaFoldDB" id="A0A1S7LCP8"/>
<dbReference type="PROSITE" id="PS51318">
    <property type="entry name" value="TAT"/>
    <property type="match status" value="1"/>
</dbReference>
<name>A0A1S7LCP8_MAGMO</name>
<reference evidence="1" key="1">
    <citation type="submission" date="2015-04" db="EMBL/GenBank/DDBJ databases">
        <authorList>
            <person name="Syromyatnikov M.Y."/>
            <person name="Popov V.N."/>
        </authorList>
    </citation>
    <scope>NUCLEOTIDE SEQUENCE</scope>
    <source>
        <strain evidence="1">MO-1</strain>
    </source>
</reference>
<evidence type="ECO:0008006" key="2">
    <source>
        <dbReference type="Google" id="ProtNLM"/>
    </source>
</evidence>
<evidence type="ECO:0000313" key="1">
    <source>
        <dbReference type="EMBL" id="CRH04582.1"/>
    </source>
</evidence>
<sequence length="216" mass="24025">MVPHPSLPSRRRLLPSTPLAKGATLSANQPQHALLAPWHRELLTTRRKLLKGVAGGALTALFPIRTAAADSVAEEPWQLLEQVQSHLLPTEEHAPGAKEINALPYLRRMMDDGHMEQQEQAFILQGSGWLSDLAQQQLKQPFLKLDGAQQKRLLEHIAKSSAGENWLSTLLYYLLEALLSDPVYGGNPDGIGWQWLTHTAGYPRPPADKTYTRLPL</sequence>
<dbReference type="InterPro" id="IPR027056">
    <property type="entry name" value="Gluconate_2DH_su3"/>
</dbReference>
<gene>
    <name evidence="1" type="ORF">MAGMO_0370</name>
</gene>